<comment type="caution">
    <text evidence="2">The sequence shown here is derived from an EMBL/GenBank/DDBJ whole genome shotgun (WGS) entry which is preliminary data.</text>
</comment>
<dbReference type="Proteomes" id="UP000283269">
    <property type="component" value="Unassembled WGS sequence"/>
</dbReference>
<evidence type="ECO:0000313" key="2">
    <source>
        <dbReference type="EMBL" id="PPQ85875.1"/>
    </source>
</evidence>
<feature type="region of interest" description="Disordered" evidence="1">
    <location>
        <begin position="68"/>
        <end position="156"/>
    </location>
</feature>
<reference evidence="2 3" key="1">
    <citation type="journal article" date="2018" name="Evol. Lett.">
        <title>Horizontal gene cluster transfer increased hallucinogenic mushroom diversity.</title>
        <authorList>
            <person name="Reynolds H.T."/>
            <person name="Vijayakumar V."/>
            <person name="Gluck-Thaler E."/>
            <person name="Korotkin H.B."/>
            <person name="Matheny P.B."/>
            <person name="Slot J.C."/>
        </authorList>
    </citation>
    <scope>NUCLEOTIDE SEQUENCE [LARGE SCALE GENOMIC DNA]</scope>
    <source>
        <strain evidence="2 3">2631</strain>
    </source>
</reference>
<dbReference type="InParanoid" id="A0A409X526"/>
<evidence type="ECO:0000313" key="3">
    <source>
        <dbReference type="Proteomes" id="UP000283269"/>
    </source>
</evidence>
<accession>A0A409X526</accession>
<name>A0A409X526_PSICY</name>
<organism evidence="2 3">
    <name type="scientific">Psilocybe cyanescens</name>
    <dbReference type="NCBI Taxonomy" id="93625"/>
    <lineage>
        <taxon>Eukaryota</taxon>
        <taxon>Fungi</taxon>
        <taxon>Dikarya</taxon>
        <taxon>Basidiomycota</taxon>
        <taxon>Agaricomycotina</taxon>
        <taxon>Agaricomycetes</taxon>
        <taxon>Agaricomycetidae</taxon>
        <taxon>Agaricales</taxon>
        <taxon>Agaricineae</taxon>
        <taxon>Strophariaceae</taxon>
        <taxon>Psilocybe</taxon>
    </lineage>
</organism>
<dbReference type="AlphaFoldDB" id="A0A409X526"/>
<evidence type="ECO:0000256" key="1">
    <source>
        <dbReference type="SAM" id="MobiDB-lite"/>
    </source>
</evidence>
<feature type="compositionally biased region" description="Basic and acidic residues" evidence="1">
    <location>
        <begin position="71"/>
        <end position="111"/>
    </location>
</feature>
<gene>
    <name evidence="2" type="ORF">CVT25_015473</name>
</gene>
<keyword evidence="3" id="KW-1185">Reference proteome</keyword>
<sequence>MRANVNVNNSVGVGMRRERSTRSKIVRREKRRMTMMMSTFMLHELDYMEEEDEEKLVGAERREHRHLVKGRQVERRTPAEEVRGAFEAESGEQHEHGDETEKEVGHKKTEAESETVQMEEEERRRGGGRTCVGGDRERLSRPFSGHHVDEEDEQGGRTKQGVSLFDVCEGCVADCVQGLCSLFLLGVGLVRVGACLDGCALFVDFFNALVVGFFISDLLGSVLNGKLLSSSHAKDRDGNNMQMVVGMVLLSVADATVFWKIKPE</sequence>
<proteinExistence type="predicted"/>
<protein>
    <submittedName>
        <fullName evidence="2">Uncharacterized protein</fullName>
    </submittedName>
</protein>
<dbReference type="EMBL" id="NHYD01002610">
    <property type="protein sequence ID" value="PPQ85875.1"/>
    <property type="molecule type" value="Genomic_DNA"/>
</dbReference>